<organism evidence="2">
    <name type="scientific">marine sediment metagenome</name>
    <dbReference type="NCBI Taxonomy" id="412755"/>
    <lineage>
        <taxon>unclassified sequences</taxon>
        <taxon>metagenomes</taxon>
        <taxon>ecological metagenomes</taxon>
    </lineage>
</organism>
<proteinExistence type="predicted"/>
<feature type="transmembrane region" description="Helical" evidence="1">
    <location>
        <begin position="37"/>
        <end position="56"/>
    </location>
</feature>
<gene>
    <name evidence="2" type="ORF">LCGC14_2177530</name>
</gene>
<keyword evidence="1" id="KW-1133">Transmembrane helix</keyword>
<comment type="caution">
    <text evidence="2">The sequence shown here is derived from an EMBL/GenBank/DDBJ whole genome shotgun (WGS) entry which is preliminary data.</text>
</comment>
<dbReference type="AlphaFoldDB" id="A0A0F9DN78"/>
<keyword evidence="1" id="KW-0472">Membrane</keyword>
<protein>
    <submittedName>
        <fullName evidence="2">Uncharacterized protein</fullName>
    </submittedName>
</protein>
<accession>A0A0F9DN78</accession>
<sequence>MTFLFLLIGGIYLLAGVAVVIDLEIRSRRMNHVRPGLALYLLVVPLLILLWPIVALEPEYKQDP</sequence>
<name>A0A0F9DN78_9ZZZZ</name>
<evidence type="ECO:0000256" key="1">
    <source>
        <dbReference type="SAM" id="Phobius"/>
    </source>
</evidence>
<reference evidence="2" key="1">
    <citation type="journal article" date="2015" name="Nature">
        <title>Complex archaea that bridge the gap between prokaryotes and eukaryotes.</title>
        <authorList>
            <person name="Spang A."/>
            <person name="Saw J.H."/>
            <person name="Jorgensen S.L."/>
            <person name="Zaremba-Niedzwiedzka K."/>
            <person name="Martijn J."/>
            <person name="Lind A.E."/>
            <person name="van Eijk R."/>
            <person name="Schleper C."/>
            <person name="Guy L."/>
            <person name="Ettema T.J."/>
        </authorList>
    </citation>
    <scope>NUCLEOTIDE SEQUENCE</scope>
</reference>
<evidence type="ECO:0000313" key="2">
    <source>
        <dbReference type="EMBL" id="KKL63198.1"/>
    </source>
</evidence>
<dbReference type="EMBL" id="LAZR01028251">
    <property type="protein sequence ID" value="KKL63198.1"/>
    <property type="molecule type" value="Genomic_DNA"/>
</dbReference>
<feature type="transmembrane region" description="Helical" evidence="1">
    <location>
        <begin position="6"/>
        <end position="25"/>
    </location>
</feature>
<keyword evidence="1" id="KW-0812">Transmembrane</keyword>